<dbReference type="EMBL" id="RBNI01007899">
    <property type="protein sequence ID" value="RUP45041.1"/>
    <property type="molecule type" value="Genomic_DNA"/>
</dbReference>
<dbReference type="AlphaFoldDB" id="A0A433D2H7"/>
<evidence type="ECO:0000313" key="2">
    <source>
        <dbReference type="Proteomes" id="UP000268093"/>
    </source>
</evidence>
<dbReference type="Proteomes" id="UP000268093">
    <property type="component" value="Unassembled WGS sequence"/>
</dbReference>
<keyword evidence="2" id="KW-1185">Reference proteome</keyword>
<sequence>MLQFACRDQKNADSQLNYGTNKCMRMGNHDHYIAFGGGVEAGEGAPVVDNEASADHVGAAVDGSSDKRDLEERRKLVLVLDRGARMHKPALIADRAEGADEDVIGDSLAKNFNLEDISNNFFRFLL</sequence>
<evidence type="ECO:0000313" key="1">
    <source>
        <dbReference type="EMBL" id="RUP45041.1"/>
    </source>
</evidence>
<reference evidence="1 2" key="1">
    <citation type="journal article" date="2018" name="New Phytol.">
        <title>Phylogenomics of Endogonaceae and evolution of mycorrhizas within Mucoromycota.</title>
        <authorList>
            <person name="Chang Y."/>
            <person name="Desiro A."/>
            <person name="Na H."/>
            <person name="Sandor L."/>
            <person name="Lipzen A."/>
            <person name="Clum A."/>
            <person name="Barry K."/>
            <person name="Grigoriev I.V."/>
            <person name="Martin F.M."/>
            <person name="Stajich J.E."/>
            <person name="Smith M.E."/>
            <person name="Bonito G."/>
            <person name="Spatafora J.W."/>
        </authorList>
    </citation>
    <scope>NUCLEOTIDE SEQUENCE [LARGE SCALE GENOMIC DNA]</scope>
    <source>
        <strain evidence="1 2">GMNB39</strain>
    </source>
</reference>
<name>A0A433D2H7_9FUNG</name>
<accession>A0A433D2H7</accession>
<gene>
    <name evidence="1" type="ORF">BC936DRAFT_148683</name>
</gene>
<protein>
    <submittedName>
        <fullName evidence="1">Uncharacterized protein</fullName>
    </submittedName>
</protein>
<proteinExistence type="predicted"/>
<organism evidence="1 2">
    <name type="scientific">Jimgerdemannia flammicorona</name>
    <dbReference type="NCBI Taxonomy" id="994334"/>
    <lineage>
        <taxon>Eukaryota</taxon>
        <taxon>Fungi</taxon>
        <taxon>Fungi incertae sedis</taxon>
        <taxon>Mucoromycota</taxon>
        <taxon>Mucoromycotina</taxon>
        <taxon>Endogonomycetes</taxon>
        <taxon>Endogonales</taxon>
        <taxon>Endogonaceae</taxon>
        <taxon>Jimgerdemannia</taxon>
    </lineage>
</organism>
<comment type="caution">
    <text evidence="1">The sequence shown here is derived from an EMBL/GenBank/DDBJ whole genome shotgun (WGS) entry which is preliminary data.</text>
</comment>